<dbReference type="PRINTS" id="PR00385">
    <property type="entry name" value="P450"/>
</dbReference>
<accession>A0ABD1FYX0</accession>
<comment type="subcellular location">
    <subcellularLocation>
        <location evidence="2">Membrane</location>
        <topology evidence="2">Single-pass membrane protein</topology>
    </subcellularLocation>
</comment>
<evidence type="ECO:0000256" key="4">
    <source>
        <dbReference type="ARBA" id="ARBA00022617"/>
    </source>
</evidence>
<name>A0ABD1FYX0_SALDI</name>
<evidence type="ECO:0000256" key="6">
    <source>
        <dbReference type="ARBA" id="ARBA00023002"/>
    </source>
</evidence>
<feature type="chain" id="PRO_5044850650" evidence="12">
    <location>
        <begin position="22"/>
        <end position="504"/>
    </location>
</feature>
<reference evidence="13 14" key="1">
    <citation type="submission" date="2024-06" db="EMBL/GenBank/DDBJ databases">
        <title>A chromosome level genome sequence of Diviner's sage (Salvia divinorum).</title>
        <authorList>
            <person name="Ford S.A."/>
            <person name="Ro D.-K."/>
            <person name="Ness R.W."/>
            <person name="Phillips M.A."/>
        </authorList>
    </citation>
    <scope>NUCLEOTIDE SEQUENCE [LARGE SCALE GENOMIC DNA]</scope>
    <source>
        <strain evidence="13">SAF-2024a</strain>
        <tissue evidence="13">Leaf</tissue>
    </source>
</reference>
<keyword evidence="5 10" id="KW-0479">Metal-binding</keyword>
<dbReference type="GO" id="GO:0046872">
    <property type="term" value="F:metal ion binding"/>
    <property type="evidence" value="ECO:0007669"/>
    <property type="project" value="UniProtKB-KW"/>
</dbReference>
<dbReference type="Proteomes" id="UP001567538">
    <property type="component" value="Unassembled WGS sequence"/>
</dbReference>
<keyword evidence="8 11" id="KW-0503">Monooxygenase</keyword>
<keyword evidence="12" id="KW-0732">Signal</keyword>
<dbReference type="CDD" id="cd11072">
    <property type="entry name" value="CYP71-like"/>
    <property type="match status" value="1"/>
</dbReference>
<dbReference type="SUPFAM" id="SSF48264">
    <property type="entry name" value="Cytochrome P450"/>
    <property type="match status" value="1"/>
</dbReference>
<keyword evidence="7 10" id="KW-0408">Iron</keyword>
<evidence type="ECO:0000256" key="3">
    <source>
        <dbReference type="ARBA" id="ARBA00010617"/>
    </source>
</evidence>
<dbReference type="PROSITE" id="PS00086">
    <property type="entry name" value="CYTOCHROME_P450"/>
    <property type="match status" value="1"/>
</dbReference>
<evidence type="ECO:0000313" key="14">
    <source>
        <dbReference type="Proteomes" id="UP001567538"/>
    </source>
</evidence>
<evidence type="ECO:0000256" key="5">
    <source>
        <dbReference type="ARBA" id="ARBA00022723"/>
    </source>
</evidence>
<evidence type="ECO:0000256" key="10">
    <source>
        <dbReference type="PIRSR" id="PIRSR602401-1"/>
    </source>
</evidence>
<dbReference type="Pfam" id="PF00067">
    <property type="entry name" value="p450"/>
    <property type="match status" value="1"/>
</dbReference>
<dbReference type="PANTHER" id="PTHR47943:SF2">
    <property type="entry name" value="CYTOCHROME P450"/>
    <property type="match status" value="1"/>
</dbReference>
<dbReference type="InterPro" id="IPR001128">
    <property type="entry name" value="Cyt_P450"/>
</dbReference>
<comment type="similarity">
    <text evidence="3 11">Belongs to the cytochrome P450 family.</text>
</comment>
<organism evidence="13 14">
    <name type="scientific">Salvia divinorum</name>
    <name type="common">Maria pastora</name>
    <name type="synonym">Diviner's sage</name>
    <dbReference type="NCBI Taxonomy" id="28513"/>
    <lineage>
        <taxon>Eukaryota</taxon>
        <taxon>Viridiplantae</taxon>
        <taxon>Streptophyta</taxon>
        <taxon>Embryophyta</taxon>
        <taxon>Tracheophyta</taxon>
        <taxon>Spermatophyta</taxon>
        <taxon>Magnoliopsida</taxon>
        <taxon>eudicotyledons</taxon>
        <taxon>Gunneridae</taxon>
        <taxon>Pentapetalae</taxon>
        <taxon>asterids</taxon>
        <taxon>lamiids</taxon>
        <taxon>Lamiales</taxon>
        <taxon>Lamiaceae</taxon>
        <taxon>Nepetoideae</taxon>
        <taxon>Mentheae</taxon>
        <taxon>Salviinae</taxon>
        <taxon>Salvia</taxon>
        <taxon>Salvia subgen. Calosphace</taxon>
    </lineage>
</organism>
<dbReference type="EMBL" id="JBEAFC010000011">
    <property type="protein sequence ID" value="KAL1536675.1"/>
    <property type="molecule type" value="Genomic_DNA"/>
</dbReference>
<dbReference type="Gene3D" id="1.10.630.10">
    <property type="entry name" value="Cytochrome P450"/>
    <property type="match status" value="1"/>
</dbReference>
<gene>
    <name evidence="13" type="ORF">AAHA92_29285</name>
</gene>
<dbReference type="GO" id="GO:0016712">
    <property type="term" value="F:oxidoreductase activity, acting on paired donors, with incorporation or reduction of molecular oxygen, reduced flavin or flavoprotein as one donor, and incorporation of one atom of oxygen"/>
    <property type="evidence" value="ECO:0007669"/>
    <property type="project" value="UniProtKB-ARBA"/>
</dbReference>
<evidence type="ECO:0000256" key="7">
    <source>
        <dbReference type="ARBA" id="ARBA00023004"/>
    </source>
</evidence>
<dbReference type="InterPro" id="IPR036396">
    <property type="entry name" value="Cyt_P450_sf"/>
</dbReference>
<comment type="cofactor">
    <cofactor evidence="1 10">
        <name>heme</name>
        <dbReference type="ChEBI" id="CHEBI:30413"/>
    </cofactor>
</comment>
<evidence type="ECO:0000256" key="2">
    <source>
        <dbReference type="ARBA" id="ARBA00004167"/>
    </source>
</evidence>
<dbReference type="GO" id="GO:0016114">
    <property type="term" value="P:terpenoid biosynthetic process"/>
    <property type="evidence" value="ECO:0007669"/>
    <property type="project" value="UniProtKB-ARBA"/>
</dbReference>
<evidence type="ECO:0000256" key="12">
    <source>
        <dbReference type="SAM" id="SignalP"/>
    </source>
</evidence>
<dbReference type="AlphaFoldDB" id="A0ABD1FYX0"/>
<keyword evidence="14" id="KW-1185">Reference proteome</keyword>
<dbReference type="GO" id="GO:0016020">
    <property type="term" value="C:membrane"/>
    <property type="evidence" value="ECO:0007669"/>
    <property type="project" value="UniProtKB-SubCell"/>
</dbReference>
<dbReference type="FunFam" id="1.10.630.10:FF:000011">
    <property type="entry name" value="Cytochrome P450 83B1"/>
    <property type="match status" value="1"/>
</dbReference>
<feature type="binding site" description="axial binding residue" evidence="10">
    <location>
        <position position="442"/>
    </location>
    <ligand>
        <name>heme</name>
        <dbReference type="ChEBI" id="CHEBI:30413"/>
    </ligand>
    <ligandPart>
        <name>Fe</name>
        <dbReference type="ChEBI" id="CHEBI:18248"/>
    </ligandPart>
</feature>
<keyword evidence="9" id="KW-0472">Membrane</keyword>
<proteinExistence type="inferred from homology"/>
<protein>
    <submittedName>
        <fullName evidence="13">Cytochrome P450 71AU50-like</fullName>
    </submittedName>
</protein>
<keyword evidence="6 11" id="KW-0560">Oxidoreductase</keyword>
<evidence type="ECO:0000313" key="13">
    <source>
        <dbReference type="EMBL" id="KAL1536675.1"/>
    </source>
</evidence>
<evidence type="ECO:0000256" key="1">
    <source>
        <dbReference type="ARBA" id="ARBA00001971"/>
    </source>
</evidence>
<keyword evidence="4 10" id="KW-0349">Heme</keyword>
<sequence length="504" mass="56973">MECIWLLAVLALAVFLHFLNNQWQRKKKIELHLPPAPKGLPIIGHIHLLGKNPHQDFRRLAQQHGEIMYMRLGSLPIVVVSSPAAAELVLKTHDAVLSDRPHYLSTTRLTYGHRDVIFAPCGPYWCNMRKLCTLELLSGPKINEFQPMRRAELGLTVEGIRRAAEGREVVDVSARVAELVGDMNCLMVFGRKFVDRDLDEELGFKDVIDETTRVAAQPNLGDYFPSVAALDLQGLNRRIKKLSATFDGFLDTIIDDHVEKKEQEKEKKGWYFVDVMMAIMESGGAGFDFDRRHVKAVLLDMLIGGIDTTATTVDWIMSELMKNPTVMKKLQKEIEEVVGLDQMVDKSQLSSFKYLGCVVKESLRLHPVAPLLAHAAQEECELMGYNIPGKTHVFVNVWAIGRDSQVWPDPETFFPERFLGSNIDLRGRDFQLLPFGSGRRSCPGLQLGLMIVQSVVAQLVHCFDWELPDGMLPDQLDMSEKYGMVISRAKHLMAIPTYRLNKIV</sequence>
<comment type="caution">
    <text evidence="13">The sequence shown here is derived from an EMBL/GenBank/DDBJ whole genome shotgun (WGS) entry which is preliminary data.</text>
</comment>
<dbReference type="InterPro" id="IPR002401">
    <property type="entry name" value="Cyt_P450_E_grp-I"/>
</dbReference>
<dbReference type="PANTHER" id="PTHR47943">
    <property type="entry name" value="CYTOCHROME P450 93A3-LIKE"/>
    <property type="match status" value="1"/>
</dbReference>
<evidence type="ECO:0000256" key="11">
    <source>
        <dbReference type="RuleBase" id="RU000461"/>
    </source>
</evidence>
<evidence type="ECO:0000256" key="9">
    <source>
        <dbReference type="ARBA" id="ARBA00023136"/>
    </source>
</evidence>
<feature type="signal peptide" evidence="12">
    <location>
        <begin position="1"/>
        <end position="21"/>
    </location>
</feature>
<dbReference type="PRINTS" id="PR00463">
    <property type="entry name" value="EP450I"/>
</dbReference>
<evidence type="ECO:0000256" key="8">
    <source>
        <dbReference type="ARBA" id="ARBA00023033"/>
    </source>
</evidence>
<dbReference type="InterPro" id="IPR017972">
    <property type="entry name" value="Cyt_P450_CS"/>
</dbReference>